<dbReference type="GO" id="GO:0016279">
    <property type="term" value="F:protein-lysine N-methyltransferase activity"/>
    <property type="evidence" value="ECO:0007669"/>
    <property type="project" value="TreeGrafter"/>
</dbReference>
<dbReference type="InterPro" id="IPR050600">
    <property type="entry name" value="SETD3_SETD6_MTase"/>
</dbReference>
<gene>
    <name evidence="2" type="ORF">LAME_0B04368G</name>
</gene>
<name>A0A1G4IVA7_9SACH</name>
<accession>A0A1G4IVA7</accession>
<dbReference type="PANTHER" id="PTHR13271:SF147">
    <property type="entry name" value="PROTEIN-LYSINE N-METHYLTRANSFERASE EFM1-RELATED"/>
    <property type="match status" value="1"/>
</dbReference>
<sequence length="587" mass="66513">MVSQELSSLLTWGSENGITYPSEVQFLKTPDRGISAIATTNLAQAVFQVPKDAIIHGKLAEAYFGCEVNSNTLLKLLLAKLKFDSSPTVVDSEDLKSKFGPYISALPKDVSSPLIWNPKELDHLGNTNVRTSITAKLKSMFLEWENAVLQLDDLKSKVQEEITHVRDVLAQGEEQIYTQITSKPFDIERQFSWWSFPAFLWSSLIFLSRAFPEIVVDANVDPSRIVLLPIIDLLNHNTNSRVEWRKSEGSFCVEILEAVEKDCEIFNNYGGKGNEELLCGYGFVLENNVCDTVALKIKLPPTALLQVADEKSIRLPTIADYTRSAFDPLTAKPDSSQDEPITSKYKDGILYLLSATSNTCLTWLLDLFAFLEKTDGECLMSLRPRMQGLQSLRAALEAKYRTYKAGTTYSNDEDYTVSEYRAHLARVYKSGQIKVVKNSISELKRIEKDWTLKHKDNTLSVNKLMRMDSGFMETELPEFLQLDQDSDIALDSYDTLMCLWILCKLENQSAPEPLQWAVTQYTDFLKARQGQSVQISENIQTLHQTLFPKDTRKTKLRELKTAVAFITANCYTRYSKDEPILVKMADL</sequence>
<protein>
    <submittedName>
        <fullName evidence="2">LAME_0B04368g1_1</fullName>
    </submittedName>
</protein>
<reference evidence="3" key="1">
    <citation type="submission" date="2016-03" db="EMBL/GenBank/DDBJ databases">
        <authorList>
            <person name="Devillers Hugo."/>
        </authorList>
    </citation>
    <scope>NUCLEOTIDE SEQUENCE [LARGE SCALE GENOMIC DNA]</scope>
</reference>
<evidence type="ECO:0000259" key="1">
    <source>
        <dbReference type="PROSITE" id="PS50280"/>
    </source>
</evidence>
<dbReference type="AlphaFoldDB" id="A0A1G4IVA7"/>
<dbReference type="Gene3D" id="3.90.1410.10">
    <property type="entry name" value="set domain protein methyltransferase, domain 1"/>
    <property type="match status" value="1"/>
</dbReference>
<dbReference type="InterPro" id="IPR001214">
    <property type="entry name" value="SET_dom"/>
</dbReference>
<dbReference type="Proteomes" id="UP000191144">
    <property type="component" value="Chromosome B"/>
</dbReference>
<dbReference type="EMBL" id="LT598478">
    <property type="protein sequence ID" value="SCU80734.1"/>
    <property type="molecule type" value="Genomic_DNA"/>
</dbReference>
<dbReference type="PROSITE" id="PS50280">
    <property type="entry name" value="SET"/>
    <property type="match status" value="1"/>
</dbReference>
<feature type="domain" description="SET" evidence="1">
    <location>
        <begin position="22"/>
        <end position="270"/>
    </location>
</feature>
<organism evidence="2 3">
    <name type="scientific">Lachancea meyersii CBS 8951</name>
    <dbReference type="NCBI Taxonomy" id="1266667"/>
    <lineage>
        <taxon>Eukaryota</taxon>
        <taxon>Fungi</taxon>
        <taxon>Dikarya</taxon>
        <taxon>Ascomycota</taxon>
        <taxon>Saccharomycotina</taxon>
        <taxon>Saccharomycetes</taxon>
        <taxon>Saccharomycetales</taxon>
        <taxon>Saccharomycetaceae</taxon>
        <taxon>Lachancea</taxon>
    </lineage>
</organism>
<evidence type="ECO:0000313" key="2">
    <source>
        <dbReference type="EMBL" id="SCU80734.1"/>
    </source>
</evidence>
<dbReference type="GO" id="GO:0005634">
    <property type="term" value="C:nucleus"/>
    <property type="evidence" value="ECO:0007669"/>
    <property type="project" value="TreeGrafter"/>
</dbReference>
<dbReference type="PANTHER" id="PTHR13271">
    <property type="entry name" value="UNCHARACTERIZED PUTATIVE METHYLTRANSFERASE"/>
    <property type="match status" value="1"/>
</dbReference>
<proteinExistence type="predicted"/>
<dbReference type="SUPFAM" id="SSF82199">
    <property type="entry name" value="SET domain"/>
    <property type="match status" value="1"/>
</dbReference>
<evidence type="ECO:0000313" key="3">
    <source>
        <dbReference type="Proteomes" id="UP000191144"/>
    </source>
</evidence>
<keyword evidence="3" id="KW-1185">Reference proteome</keyword>
<dbReference type="OrthoDB" id="42889at2759"/>
<dbReference type="InterPro" id="IPR046341">
    <property type="entry name" value="SET_dom_sf"/>
</dbReference>